<dbReference type="InterPro" id="IPR020472">
    <property type="entry name" value="WD40_PAC1"/>
</dbReference>
<dbReference type="InterPro" id="IPR019775">
    <property type="entry name" value="WD40_repeat_CS"/>
</dbReference>
<feature type="repeat" description="WD" evidence="3">
    <location>
        <begin position="1085"/>
        <end position="1126"/>
    </location>
</feature>
<feature type="repeat" description="WD" evidence="3">
    <location>
        <begin position="659"/>
        <end position="700"/>
    </location>
</feature>
<keyword evidence="6" id="KW-1185">Reference proteome</keyword>
<evidence type="ECO:0000256" key="2">
    <source>
        <dbReference type="ARBA" id="ARBA00022737"/>
    </source>
</evidence>
<feature type="repeat" description="WD" evidence="3">
    <location>
        <begin position="826"/>
        <end position="867"/>
    </location>
</feature>
<keyword evidence="2" id="KW-0677">Repeat</keyword>
<dbReference type="PANTHER" id="PTHR19879">
    <property type="entry name" value="TRANSCRIPTION INITIATION FACTOR TFIID"/>
    <property type="match status" value="1"/>
</dbReference>
<dbReference type="EMBL" id="CABFNS010000785">
    <property type="protein sequence ID" value="VUC28464.1"/>
    <property type="molecule type" value="Genomic_DNA"/>
</dbReference>
<dbReference type="Gene3D" id="3.40.50.300">
    <property type="entry name" value="P-loop containing nucleotide triphosphate hydrolases"/>
    <property type="match status" value="1"/>
</dbReference>
<feature type="repeat" description="WD" evidence="3">
    <location>
        <begin position="1001"/>
        <end position="1042"/>
    </location>
</feature>
<dbReference type="PANTHER" id="PTHR19879:SF9">
    <property type="entry name" value="TRANSCRIPTION INITIATION FACTOR TFIID SUBUNIT 5"/>
    <property type="match status" value="1"/>
</dbReference>
<gene>
    <name evidence="5" type="ORF">CLO192961_LOCUS236013</name>
</gene>
<dbReference type="InterPro" id="IPR011047">
    <property type="entry name" value="Quinoprotein_ADH-like_sf"/>
</dbReference>
<evidence type="ECO:0000256" key="1">
    <source>
        <dbReference type="ARBA" id="ARBA00022574"/>
    </source>
</evidence>
<feature type="repeat" description="WD" evidence="3">
    <location>
        <begin position="784"/>
        <end position="825"/>
    </location>
</feature>
<protein>
    <recommendedName>
        <fullName evidence="4">Nephrocystin 3-like N-terminal domain-containing protein</fullName>
    </recommendedName>
</protein>
<organism evidence="5 6">
    <name type="scientific">Bionectria ochroleuca</name>
    <name type="common">Gliocladium roseum</name>
    <dbReference type="NCBI Taxonomy" id="29856"/>
    <lineage>
        <taxon>Eukaryota</taxon>
        <taxon>Fungi</taxon>
        <taxon>Dikarya</taxon>
        <taxon>Ascomycota</taxon>
        <taxon>Pezizomycotina</taxon>
        <taxon>Sordariomycetes</taxon>
        <taxon>Hypocreomycetidae</taxon>
        <taxon>Hypocreales</taxon>
        <taxon>Bionectriaceae</taxon>
        <taxon>Clonostachys</taxon>
    </lineage>
</organism>
<evidence type="ECO:0000313" key="5">
    <source>
        <dbReference type="EMBL" id="VUC28464.1"/>
    </source>
</evidence>
<dbReference type="SUPFAM" id="SSF50978">
    <property type="entry name" value="WD40 repeat-like"/>
    <property type="match status" value="1"/>
</dbReference>
<evidence type="ECO:0000259" key="4">
    <source>
        <dbReference type="Pfam" id="PF24883"/>
    </source>
</evidence>
<feature type="repeat" description="WD" evidence="3">
    <location>
        <begin position="958"/>
        <end position="990"/>
    </location>
</feature>
<reference evidence="5 6" key="1">
    <citation type="submission" date="2019-06" db="EMBL/GenBank/DDBJ databases">
        <authorList>
            <person name="Broberg M."/>
        </authorList>
    </citation>
    <scope>NUCLEOTIDE SEQUENCE [LARGE SCALE GENOMIC DNA]</scope>
</reference>
<dbReference type="SUPFAM" id="SSF50998">
    <property type="entry name" value="Quinoprotein alcohol dehydrogenase-like"/>
    <property type="match status" value="1"/>
</dbReference>
<accession>A0ABY6UBD0</accession>
<dbReference type="Gene3D" id="2.130.10.10">
    <property type="entry name" value="YVTN repeat-like/Quinoprotein amine dehydrogenase"/>
    <property type="match status" value="5"/>
</dbReference>
<dbReference type="PRINTS" id="PR00320">
    <property type="entry name" value="GPROTEINBRPT"/>
</dbReference>
<dbReference type="Pfam" id="PF24883">
    <property type="entry name" value="NPHP3_N"/>
    <property type="match status" value="1"/>
</dbReference>
<dbReference type="InterPro" id="IPR015943">
    <property type="entry name" value="WD40/YVTN_repeat-like_dom_sf"/>
</dbReference>
<dbReference type="PROSITE" id="PS50294">
    <property type="entry name" value="WD_REPEATS_REGION"/>
    <property type="match status" value="8"/>
</dbReference>
<dbReference type="InterPro" id="IPR036322">
    <property type="entry name" value="WD40_repeat_dom_sf"/>
</dbReference>
<dbReference type="Proteomes" id="UP000766486">
    <property type="component" value="Unassembled WGS sequence"/>
</dbReference>
<comment type="caution">
    <text evidence="5">The sequence shown here is derived from an EMBL/GenBank/DDBJ whole genome shotgun (WGS) entry which is preliminary data.</text>
</comment>
<dbReference type="SUPFAM" id="SSF52540">
    <property type="entry name" value="P-loop containing nucleoside triphosphate hydrolases"/>
    <property type="match status" value="1"/>
</dbReference>
<feature type="domain" description="Nephrocystin 3-like N-terminal" evidence="4">
    <location>
        <begin position="86"/>
        <end position="246"/>
    </location>
</feature>
<proteinExistence type="predicted"/>
<evidence type="ECO:0000256" key="3">
    <source>
        <dbReference type="PROSITE-ProRule" id="PRU00221"/>
    </source>
</evidence>
<name>A0ABY6UBD0_BIOOC</name>
<dbReference type="Pfam" id="PF00400">
    <property type="entry name" value="WD40"/>
    <property type="match status" value="9"/>
</dbReference>
<sequence length="1292" mass="143217">MSQFGRTALKWPFESKDIDKFLLSFARFRETLTTALTIDHTQEVVGMSQEQVLSQLPVAKYASYDAYADEHDTRCHPKTRVDLRKDIMSWAEDPEGPRIFWLNGMAGTGKSTISRTLAQAFADRGCLGGSFFFKRGERDRGSAAQLFTTLCSQLIAWKPALAPHVRAAMDADRTVTTKSLRDQFGKLILSPLGKLEEQLAEKITVVFVIDALDECERDDEITEVVHLLSQAKVLSTLILRTLITSRPEIPIRLGFHQIGGNYQDLILHDVPKPVIEHDIAVFFDDRLEQVRDRYNSTCREERRLPPDWPGSDATQSLVQMAIPLFIFAATVCRFVEDRAWNDPAGQLSKILQYTPATSATGQHAELDKLDMTYRPVLDQLIIGRSQATQKALADEFKRVVGPIVLLAEALSIPSLARLLDIRENELDRRLDSLHSVFSVPSSGERPVRMLHLSFRDFLVDSDKRDHNPFWINERVVHEQIASKCLELLTSSGHLKKDICNVKRFGAMRAEVEPSVVDKCLPAEVRYACLYWVQHLEQSRMALTENHPAYKFLTQHFLHWLEALSLLGKISEGIAMINSLRALVNPTSDQKLDAFLYDANRFILNYRSIIDLCPLQLYASAMIFTPQESIIRGLFKHHASELISTLPNVDLTWDACLQALEGGGGRVNVVLFSPDGKLIASGSEDATIYLYQAATGELRHTLEGRRTTNYGLVFSPDSKTIALVRAGNSVCLWDTITGALRCQFEVHTGWTNIAAFSPDSKIIALALGSQGIRLYNIATSELQDLPNHDTSANAVSFSPNGKTIASAFDDNMIRLWDPSTGKLQRTLRGHSDSVKDVTFSPDGKVMASRARDSTVRLWDTSTGETRYIFSGSMLDPVYAGGLILFSPNSMIFAILGGGLHGACLWDATTGKLQHTLEPEDGSQIKAIAFSPDSKTLASALSNKTVCLWDAATGKTQHTLEGHTSPVHTIAFSPDGRLIASGSSDEMVRLWDTSIVGTPQQAIERSSRHVEGVLFSPDGKIVLSAAWDRILRLWDTTTGALRHKLDDNAHTIDLTAFSPNSTMIASVPYDRTVRVWSVSTGALHHTLKGQGASVEAITFSPDSRIIASASSDRKIRLWDTSTGALRHTLKDNEDDCTKLMFSPDGKTFASMSENCKAIRLWDVMTGELQHKLESNSGPFDIMAFSPDSEEIASVLDYTIRIWGVATGAVRLTLEGHENVIEDVAFSPDGNIIASAARDDTVRLWDAVRGGLLSKLILPYFISQISFNDDGRFIKTEYGLINVCSAVDQSSNAEH</sequence>
<feature type="repeat" description="WD" evidence="3">
    <location>
        <begin position="1043"/>
        <end position="1084"/>
    </location>
</feature>
<dbReference type="InterPro" id="IPR027417">
    <property type="entry name" value="P-loop_NTPase"/>
</dbReference>
<dbReference type="PROSITE" id="PS50082">
    <property type="entry name" value="WD_REPEATS_2"/>
    <property type="match status" value="9"/>
</dbReference>
<dbReference type="SMART" id="SM00320">
    <property type="entry name" value="WD40"/>
    <property type="match status" value="13"/>
</dbReference>
<dbReference type="InterPro" id="IPR001680">
    <property type="entry name" value="WD40_rpt"/>
</dbReference>
<feature type="repeat" description="WD" evidence="3">
    <location>
        <begin position="916"/>
        <end position="957"/>
    </location>
</feature>
<dbReference type="InterPro" id="IPR056884">
    <property type="entry name" value="NPHP3-like_N"/>
</dbReference>
<feature type="repeat" description="WD" evidence="3">
    <location>
        <begin position="1211"/>
        <end position="1243"/>
    </location>
</feature>
<dbReference type="PROSITE" id="PS00678">
    <property type="entry name" value="WD_REPEATS_1"/>
    <property type="match status" value="3"/>
</dbReference>
<keyword evidence="1 3" id="KW-0853">WD repeat</keyword>
<dbReference type="CDD" id="cd00200">
    <property type="entry name" value="WD40"/>
    <property type="match status" value="2"/>
</dbReference>
<evidence type="ECO:0000313" key="6">
    <source>
        <dbReference type="Proteomes" id="UP000766486"/>
    </source>
</evidence>